<dbReference type="EMBL" id="JANJQO010000032">
    <property type="protein sequence ID" value="KAJ2983386.1"/>
    <property type="molecule type" value="Genomic_DNA"/>
</dbReference>
<evidence type="ECO:0000313" key="1">
    <source>
        <dbReference type="EMBL" id="KAJ2983386.1"/>
    </source>
</evidence>
<name>A0ACC1NWZ1_9HYPO</name>
<reference evidence="1" key="1">
    <citation type="submission" date="2022-08" db="EMBL/GenBank/DDBJ databases">
        <title>Genome Sequence of Lecanicillium fungicola.</title>
        <authorList>
            <person name="Buettner E."/>
        </authorList>
    </citation>
    <scope>NUCLEOTIDE SEQUENCE</scope>
    <source>
        <strain evidence="1">Babe33</strain>
    </source>
</reference>
<proteinExistence type="predicted"/>
<accession>A0ACC1NWZ1</accession>
<protein>
    <submittedName>
        <fullName evidence="1">Uncharacterized protein</fullName>
    </submittedName>
</protein>
<dbReference type="Proteomes" id="UP001143910">
    <property type="component" value="Unassembled WGS sequence"/>
</dbReference>
<organism evidence="1 2">
    <name type="scientific">Zarea fungicola</name>
    <dbReference type="NCBI Taxonomy" id="93591"/>
    <lineage>
        <taxon>Eukaryota</taxon>
        <taxon>Fungi</taxon>
        <taxon>Dikarya</taxon>
        <taxon>Ascomycota</taxon>
        <taxon>Pezizomycotina</taxon>
        <taxon>Sordariomycetes</taxon>
        <taxon>Hypocreomycetidae</taxon>
        <taxon>Hypocreales</taxon>
        <taxon>Cordycipitaceae</taxon>
        <taxon>Zarea</taxon>
    </lineage>
</organism>
<keyword evidence="2" id="KW-1185">Reference proteome</keyword>
<comment type="caution">
    <text evidence="1">The sequence shown here is derived from an EMBL/GenBank/DDBJ whole genome shotgun (WGS) entry which is preliminary data.</text>
</comment>
<gene>
    <name evidence="1" type="ORF">NQ176_g738</name>
</gene>
<evidence type="ECO:0000313" key="2">
    <source>
        <dbReference type="Proteomes" id="UP001143910"/>
    </source>
</evidence>
<sequence length="137" mass="14985">MLWYASIVASLAVVGLAWDEGFPVYCNENQSGFCLARLTESCYKCIHPIETGCPGTGKEFGDCFCPIPSDAWSRIEKCFNDDSTGCNAGGDGPTSETFALLNTFAVECNQYNQEFLCKSDRQKLSSAAKKLAVYQCD</sequence>